<keyword evidence="7 9" id="KW-0804">Transcription</keyword>
<gene>
    <name evidence="11" type="ORF">B0J11DRAFT_323713</name>
</gene>
<comment type="caution">
    <text evidence="11">The sequence shown here is derived from an EMBL/GenBank/DDBJ whole genome shotgun (WGS) entry which is preliminary data.</text>
</comment>
<name>A0A9P9IKN5_9PLEO</name>
<evidence type="ECO:0000313" key="12">
    <source>
        <dbReference type="Proteomes" id="UP000700596"/>
    </source>
</evidence>
<reference evidence="11" key="1">
    <citation type="journal article" date="2021" name="Nat. Commun.">
        <title>Genetic determinants of endophytism in the Arabidopsis root mycobiome.</title>
        <authorList>
            <person name="Mesny F."/>
            <person name="Miyauchi S."/>
            <person name="Thiergart T."/>
            <person name="Pickel B."/>
            <person name="Atanasova L."/>
            <person name="Karlsson M."/>
            <person name="Huettel B."/>
            <person name="Barry K.W."/>
            <person name="Haridas S."/>
            <person name="Chen C."/>
            <person name="Bauer D."/>
            <person name="Andreopoulos W."/>
            <person name="Pangilinan J."/>
            <person name="LaButti K."/>
            <person name="Riley R."/>
            <person name="Lipzen A."/>
            <person name="Clum A."/>
            <person name="Drula E."/>
            <person name="Henrissat B."/>
            <person name="Kohler A."/>
            <person name="Grigoriev I.V."/>
            <person name="Martin F.M."/>
            <person name="Hacquard S."/>
        </authorList>
    </citation>
    <scope>NUCLEOTIDE SEQUENCE</scope>
    <source>
        <strain evidence="11">MPI-CAGE-CH-0243</strain>
    </source>
</reference>
<evidence type="ECO:0000313" key="11">
    <source>
        <dbReference type="EMBL" id="KAH7123857.1"/>
    </source>
</evidence>
<proteinExistence type="inferred from homology"/>
<dbReference type="GO" id="GO:0006281">
    <property type="term" value="P:DNA repair"/>
    <property type="evidence" value="ECO:0007669"/>
    <property type="project" value="UniProtKB-UniRule"/>
</dbReference>
<dbReference type="PANTHER" id="PTHR13476">
    <property type="entry name" value="CHROMATIN MODIFICATION-RELATED PROTEIN MEAF6"/>
    <property type="match status" value="1"/>
</dbReference>
<dbReference type="OrthoDB" id="440324at2759"/>
<evidence type="ECO:0000256" key="1">
    <source>
        <dbReference type="ARBA" id="ARBA00004123"/>
    </source>
</evidence>
<evidence type="ECO:0000256" key="8">
    <source>
        <dbReference type="ARBA" id="ARBA00023242"/>
    </source>
</evidence>
<keyword evidence="12" id="KW-1185">Reference proteome</keyword>
<keyword evidence="8 9" id="KW-0539">Nucleus</keyword>
<feature type="compositionally biased region" description="Low complexity" evidence="10">
    <location>
        <begin position="1"/>
        <end position="15"/>
    </location>
</feature>
<dbReference type="GO" id="GO:0005634">
    <property type="term" value="C:nucleus"/>
    <property type="evidence" value="ECO:0007669"/>
    <property type="project" value="UniProtKB-SubCell"/>
</dbReference>
<evidence type="ECO:0000256" key="3">
    <source>
        <dbReference type="ARBA" id="ARBA00018504"/>
    </source>
</evidence>
<feature type="region of interest" description="Disordered" evidence="10">
    <location>
        <begin position="138"/>
        <end position="210"/>
    </location>
</feature>
<comment type="similarity">
    <text evidence="2 9">Belongs to the EAF6 family.</text>
</comment>
<organism evidence="11 12">
    <name type="scientific">Dendryphion nanum</name>
    <dbReference type="NCBI Taxonomy" id="256645"/>
    <lineage>
        <taxon>Eukaryota</taxon>
        <taxon>Fungi</taxon>
        <taxon>Dikarya</taxon>
        <taxon>Ascomycota</taxon>
        <taxon>Pezizomycotina</taxon>
        <taxon>Dothideomycetes</taxon>
        <taxon>Pleosporomycetidae</taxon>
        <taxon>Pleosporales</taxon>
        <taxon>Torulaceae</taxon>
        <taxon>Dendryphion</taxon>
    </lineage>
</organism>
<feature type="compositionally biased region" description="Polar residues" evidence="10">
    <location>
        <begin position="156"/>
        <end position="174"/>
    </location>
</feature>
<evidence type="ECO:0000256" key="4">
    <source>
        <dbReference type="ARBA" id="ARBA00022853"/>
    </source>
</evidence>
<comment type="subcellular location">
    <subcellularLocation>
        <location evidence="1 9">Nucleus</location>
    </subcellularLocation>
</comment>
<keyword evidence="4 9" id="KW-0156">Chromatin regulator</keyword>
<dbReference type="EMBL" id="JAGMWT010000008">
    <property type="protein sequence ID" value="KAH7123857.1"/>
    <property type="molecule type" value="Genomic_DNA"/>
</dbReference>
<keyword evidence="6" id="KW-0175">Coiled coil</keyword>
<evidence type="ECO:0000256" key="10">
    <source>
        <dbReference type="SAM" id="MobiDB-lite"/>
    </source>
</evidence>
<evidence type="ECO:0000256" key="9">
    <source>
        <dbReference type="RuleBase" id="RU368022"/>
    </source>
</evidence>
<accession>A0A9P9IKN5</accession>
<feature type="compositionally biased region" description="Low complexity" evidence="10">
    <location>
        <begin position="144"/>
        <end position="155"/>
    </location>
</feature>
<feature type="region of interest" description="Disordered" evidence="10">
    <location>
        <begin position="1"/>
        <end position="21"/>
    </location>
</feature>
<keyword evidence="5 9" id="KW-0805">Transcription regulation</keyword>
<dbReference type="Proteomes" id="UP000700596">
    <property type="component" value="Unassembled WGS sequence"/>
</dbReference>
<protein>
    <recommendedName>
        <fullName evidence="3 9">Chromatin modification-related protein EAF6</fullName>
    </recommendedName>
</protein>
<comment type="subunit">
    <text evidence="9">Component of the NuA4 histone acetyltransferase complex.</text>
</comment>
<evidence type="ECO:0000256" key="2">
    <source>
        <dbReference type="ARBA" id="ARBA00010916"/>
    </source>
</evidence>
<keyword evidence="9" id="KW-0234">DNA repair</keyword>
<dbReference type="Pfam" id="PF09340">
    <property type="entry name" value="NuA4"/>
    <property type="match status" value="1"/>
</dbReference>
<evidence type="ECO:0000256" key="7">
    <source>
        <dbReference type="ARBA" id="ARBA00023163"/>
    </source>
</evidence>
<dbReference type="GO" id="GO:0035267">
    <property type="term" value="C:NuA4 histone acetyltransferase complex"/>
    <property type="evidence" value="ECO:0007669"/>
    <property type="project" value="UniProtKB-UniRule"/>
</dbReference>
<keyword evidence="9" id="KW-0227">DNA damage</keyword>
<comment type="function">
    <text evidence="9">Component of the NuA4 histone acetyltransferase complex which is involved in transcriptional activation of selected genes principally by acetylation of nucleosomal histone H4 and H2A. The NuA4 complex is also involved in DNA repair.</text>
</comment>
<dbReference type="InterPro" id="IPR015418">
    <property type="entry name" value="Eaf6"/>
</dbReference>
<dbReference type="GO" id="GO:0006325">
    <property type="term" value="P:chromatin organization"/>
    <property type="evidence" value="ECO:0007669"/>
    <property type="project" value="UniProtKB-KW"/>
</dbReference>
<dbReference type="AlphaFoldDB" id="A0A9P9IKN5"/>
<evidence type="ECO:0000256" key="5">
    <source>
        <dbReference type="ARBA" id="ARBA00023015"/>
    </source>
</evidence>
<sequence length="210" mass="22720">MAENAPPTSATNAAADTSRGMPYYERLRRDLRESLQRKRTLDTGLAQIEDNILRIETAYLEETNAGNIIKGFDNYIKGATAGTTSSGAGTATRRKVPISDADRIFSRSSSSFMKVRVLSRTSFETESITLGEIISTDKFSQQDSSAPNSATTTPSHAQTPTSSFATRENSQPSTNGGNKNGVANKKKKAPDDDEADTKPAKRGKITYGRD</sequence>
<evidence type="ECO:0000256" key="6">
    <source>
        <dbReference type="ARBA" id="ARBA00023054"/>
    </source>
</evidence>